<dbReference type="InterPro" id="IPR057326">
    <property type="entry name" value="KR_dom"/>
</dbReference>
<dbReference type="Proteomes" id="UP000777661">
    <property type="component" value="Unassembled WGS sequence"/>
</dbReference>
<dbReference type="PANTHER" id="PTHR43639:SF1">
    <property type="entry name" value="SHORT-CHAIN DEHYDROGENASE_REDUCTASE FAMILY PROTEIN"/>
    <property type="match status" value="1"/>
</dbReference>
<comment type="caution">
    <text evidence="4">The sequence shown here is derived from an EMBL/GenBank/DDBJ whole genome shotgun (WGS) entry which is preliminary data.</text>
</comment>
<dbReference type="EMBL" id="JAHSQO010000001">
    <property type="protein sequence ID" value="MBY8915626.1"/>
    <property type="molecule type" value="Genomic_DNA"/>
</dbReference>
<keyword evidence="2" id="KW-0560">Oxidoreductase</keyword>
<evidence type="ECO:0000256" key="2">
    <source>
        <dbReference type="ARBA" id="ARBA00023002"/>
    </source>
</evidence>
<dbReference type="PRINTS" id="PR00081">
    <property type="entry name" value="GDHRDH"/>
</dbReference>
<evidence type="ECO:0000313" key="4">
    <source>
        <dbReference type="EMBL" id="MBY8915626.1"/>
    </source>
</evidence>
<keyword evidence="5" id="KW-1185">Reference proteome</keyword>
<dbReference type="InterPro" id="IPR002347">
    <property type="entry name" value="SDR_fam"/>
</dbReference>
<sequence>MTGTEINRDLQGKAALVTGGSRGIGAAIARRLAVRGADVAITYAASAAKAEGIVAEIEATGARGLAIQADSADPQAVTAAVNTAAETFGRLDILVNNAGIFPYGPPEAVTVEEIDRTIGIHVKGVFVASQAALSHMREGGRIISIGSCFAQRVPHGGVTLYSMSKSALIGFTKGLARDVGARGITVNVVDPGSTDTDMNPADGPGADGQRALNAVGHYGAPDDIAAMVAHLASPEGQYITGASLAVDGGSNA</sequence>
<gene>
    <name evidence="4" type="ORF">KVG22_03435</name>
</gene>
<dbReference type="PANTHER" id="PTHR43639">
    <property type="entry name" value="OXIDOREDUCTASE, SHORT-CHAIN DEHYDROGENASE/REDUCTASE FAMILY (AFU_ORTHOLOGUE AFUA_5G02870)"/>
    <property type="match status" value="1"/>
</dbReference>
<feature type="domain" description="Ketoreductase" evidence="3">
    <location>
        <begin position="13"/>
        <end position="218"/>
    </location>
</feature>
<protein>
    <submittedName>
        <fullName evidence="4">SDR family oxidoreductase</fullName>
    </submittedName>
</protein>
<dbReference type="SMART" id="SM00822">
    <property type="entry name" value="PKS_KR"/>
    <property type="match status" value="1"/>
</dbReference>
<comment type="similarity">
    <text evidence="1">Belongs to the short-chain dehydrogenases/reductases (SDR) family.</text>
</comment>
<evidence type="ECO:0000256" key="1">
    <source>
        <dbReference type="ARBA" id="ARBA00006484"/>
    </source>
</evidence>
<proteinExistence type="inferred from homology"/>
<evidence type="ECO:0000313" key="5">
    <source>
        <dbReference type="Proteomes" id="UP000777661"/>
    </source>
</evidence>
<dbReference type="RefSeq" id="WP_223003875.1">
    <property type="nucleotide sequence ID" value="NZ_JAHSQO010000001.1"/>
</dbReference>
<accession>A0ABS7R3X2</accession>
<reference evidence="4 5" key="1">
    <citation type="submission" date="2021-06" db="EMBL/GenBank/DDBJ databases">
        <title>Nitratireductor porphyridii sp. nov., isolated from a small marine red alga, Porphyridium purpureum in South Korea.</title>
        <authorList>
            <person name="Kim K.H."/>
            <person name="Kristyanto S."/>
            <person name="Jeon C.O."/>
        </authorList>
    </citation>
    <scope>NUCLEOTIDE SEQUENCE [LARGE SCALE GENOMIC DNA]</scope>
    <source>
        <strain evidence="4 5">R6</strain>
    </source>
</reference>
<name>A0ABS7R3X2_9HYPH</name>
<dbReference type="Gene3D" id="3.40.50.720">
    <property type="entry name" value="NAD(P)-binding Rossmann-like Domain"/>
    <property type="match status" value="1"/>
</dbReference>
<dbReference type="PRINTS" id="PR00080">
    <property type="entry name" value="SDRFAMILY"/>
</dbReference>
<organism evidence="4 5">
    <name type="scientific">Nitratireductor rhodophyticola</name>
    <dbReference type="NCBI Taxonomy" id="2854036"/>
    <lineage>
        <taxon>Bacteria</taxon>
        <taxon>Pseudomonadati</taxon>
        <taxon>Pseudomonadota</taxon>
        <taxon>Alphaproteobacteria</taxon>
        <taxon>Hyphomicrobiales</taxon>
        <taxon>Phyllobacteriaceae</taxon>
        <taxon>Nitratireductor</taxon>
    </lineage>
</organism>
<dbReference type="InterPro" id="IPR036291">
    <property type="entry name" value="NAD(P)-bd_dom_sf"/>
</dbReference>
<dbReference type="SUPFAM" id="SSF51735">
    <property type="entry name" value="NAD(P)-binding Rossmann-fold domains"/>
    <property type="match status" value="1"/>
</dbReference>
<evidence type="ECO:0000259" key="3">
    <source>
        <dbReference type="SMART" id="SM00822"/>
    </source>
</evidence>
<dbReference type="Pfam" id="PF13561">
    <property type="entry name" value="adh_short_C2"/>
    <property type="match status" value="1"/>
</dbReference>